<evidence type="ECO:0000313" key="3">
    <source>
        <dbReference type="Proteomes" id="UP000077726"/>
    </source>
</evidence>
<dbReference type="AlphaFoldDB" id="A0A1B6VY46"/>
<feature type="transmembrane region" description="Helical" evidence="1">
    <location>
        <begin position="96"/>
        <end position="120"/>
    </location>
</feature>
<sequence length="128" mass="15064">MNWFFIYAGGIVLLLLVELGLRLHVDKYAAPLLAWYRQAAPQGGQIKDDYFLPNSIIWRGGDYWRARPVERLVWKQREVAENSYIRPYDYAVLRPYVLMLYGVILLQRGMALALPLLLWFEELGWLAF</sequence>
<keyword evidence="3" id="KW-1185">Reference proteome</keyword>
<reference evidence="3" key="1">
    <citation type="submission" date="2016-05" db="EMBL/GenBank/DDBJ databases">
        <title>Draft genome of Corynebacterium afermentans subsp. afermentans LCDC 88199T.</title>
        <authorList>
            <person name="Bernier A.-M."/>
            <person name="Bernard K."/>
        </authorList>
    </citation>
    <scope>NUCLEOTIDE SEQUENCE [LARGE SCALE GENOMIC DNA]</scope>
    <source>
        <strain evidence="3">NML130454</strain>
    </source>
</reference>
<dbReference type="RefSeq" id="WP_064089970.1">
    <property type="nucleotide sequence ID" value="NZ_LXSQ01000019.1"/>
</dbReference>
<comment type="caution">
    <text evidence="2">The sequence shown here is derived from an EMBL/GenBank/DDBJ whole genome shotgun (WGS) entry which is preliminary data.</text>
</comment>
<proteinExistence type="predicted"/>
<dbReference type="Proteomes" id="UP000077726">
    <property type="component" value="Unassembled WGS sequence"/>
</dbReference>
<feature type="transmembrane region" description="Helical" evidence="1">
    <location>
        <begin position="6"/>
        <end position="25"/>
    </location>
</feature>
<keyword evidence="1" id="KW-0812">Transmembrane</keyword>
<name>A0A1B6VY46_9NEIS</name>
<keyword evidence="1" id="KW-0472">Membrane</keyword>
<evidence type="ECO:0000256" key="1">
    <source>
        <dbReference type="SAM" id="Phobius"/>
    </source>
</evidence>
<gene>
    <name evidence="2" type="ORF">A7Q00_07550</name>
</gene>
<evidence type="ECO:0000313" key="2">
    <source>
        <dbReference type="EMBL" id="OAM42198.1"/>
    </source>
</evidence>
<dbReference type="EMBL" id="LXSQ01000019">
    <property type="protein sequence ID" value="OAM42198.1"/>
    <property type="molecule type" value="Genomic_DNA"/>
</dbReference>
<accession>A0A1B6VY46</accession>
<protein>
    <submittedName>
        <fullName evidence="2">Uncharacterized protein</fullName>
    </submittedName>
</protein>
<organism evidence="2 3">
    <name type="scientific">Eikenella halliae</name>
    <dbReference type="NCBI Taxonomy" id="1795832"/>
    <lineage>
        <taxon>Bacteria</taxon>
        <taxon>Pseudomonadati</taxon>
        <taxon>Pseudomonadota</taxon>
        <taxon>Betaproteobacteria</taxon>
        <taxon>Neisseriales</taxon>
        <taxon>Neisseriaceae</taxon>
        <taxon>Eikenella</taxon>
    </lineage>
</organism>
<keyword evidence="1" id="KW-1133">Transmembrane helix</keyword>